<dbReference type="OrthoDB" id="9801163at2"/>
<name>A0A075LMX1_9BACI</name>
<proteinExistence type="predicted"/>
<dbReference type="EMBL" id="CP008876">
    <property type="protein sequence ID" value="AIF67322.1"/>
    <property type="molecule type" value="Genomic_DNA"/>
</dbReference>
<reference evidence="3 4" key="1">
    <citation type="submission" date="2014-07" db="EMBL/GenBank/DDBJ databases">
        <title>Complete genome sequence of a moderately halophilic bacterium Terribacillus aidingensis MP602, isolated from Cryptomeria fortunei in Tianmu mountain in China.</title>
        <authorList>
            <person name="Wang Y."/>
            <person name="Lu P."/>
            <person name="Zhang L."/>
        </authorList>
    </citation>
    <scope>NUCLEOTIDE SEQUENCE [LARGE SCALE GENOMIC DNA]</scope>
    <source>
        <strain evidence="3 4">MP602</strain>
    </source>
</reference>
<feature type="chain" id="PRO_5038597228" evidence="1">
    <location>
        <begin position="20"/>
        <end position="305"/>
    </location>
</feature>
<dbReference type="Proteomes" id="UP000027980">
    <property type="component" value="Chromosome"/>
</dbReference>
<evidence type="ECO:0000313" key="4">
    <source>
        <dbReference type="Proteomes" id="UP000027980"/>
    </source>
</evidence>
<dbReference type="GeneID" id="34220035"/>
<protein>
    <submittedName>
        <fullName evidence="3">Glycine/betaine ABC transporter substrate-binding protein</fullName>
    </submittedName>
</protein>
<dbReference type="HOGENOM" id="CLU_038355_1_0_9"/>
<dbReference type="GO" id="GO:0022857">
    <property type="term" value="F:transmembrane transporter activity"/>
    <property type="evidence" value="ECO:0007669"/>
    <property type="project" value="InterPro"/>
</dbReference>
<evidence type="ECO:0000313" key="3">
    <source>
        <dbReference type="EMBL" id="AIF67322.1"/>
    </source>
</evidence>
<dbReference type="KEGG" id="tap:GZ22_12160"/>
<dbReference type="RefSeq" id="WP_038562720.1">
    <property type="nucleotide sequence ID" value="NZ_CP008876.1"/>
</dbReference>
<feature type="domain" description="ABC-type glycine betaine transport system substrate-binding" evidence="2">
    <location>
        <begin position="32"/>
        <end position="298"/>
    </location>
</feature>
<organism evidence="3 4">
    <name type="scientific">Terribacillus saccharophilus</name>
    <dbReference type="NCBI Taxonomy" id="361277"/>
    <lineage>
        <taxon>Bacteria</taxon>
        <taxon>Bacillati</taxon>
        <taxon>Bacillota</taxon>
        <taxon>Bacilli</taxon>
        <taxon>Bacillales</taxon>
        <taxon>Bacillaceae</taxon>
        <taxon>Terribacillus</taxon>
    </lineage>
</organism>
<dbReference type="GO" id="GO:0043190">
    <property type="term" value="C:ATP-binding cassette (ABC) transporter complex"/>
    <property type="evidence" value="ECO:0007669"/>
    <property type="project" value="InterPro"/>
</dbReference>
<dbReference type="CDD" id="cd13608">
    <property type="entry name" value="PBP2_OpuCC_like"/>
    <property type="match status" value="1"/>
</dbReference>
<accession>A0A075LMX1</accession>
<dbReference type="PROSITE" id="PS51257">
    <property type="entry name" value="PROKAR_LIPOPROTEIN"/>
    <property type="match status" value="1"/>
</dbReference>
<dbReference type="AlphaFoldDB" id="A0A075LMX1"/>
<gene>
    <name evidence="3" type="ORF">GZ22_12160</name>
</gene>
<dbReference type="SUPFAM" id="SSF53850">
    <property type="entry name" value="Periplasmic binding protein-like II"/>
    <property type="match status" value="1"/>
</dbReference>
<sequence length="305" mass="34446">MKKRIKLVLVGMMTAFLLAGCSLPGLGGGSADTIKIGTVTTSETQTLGYIQKYMIEHYTDLHAEIVGNLGSSIVMHQAMVNGDVDISAARYTGTDLSGALHMDLVNDPDEAMEIVQREFKEQFDQKWYDTYGFDNTYVLSVRQDVADEEGLEKVSDLESVADKYQFGVDNSWINREGIGYDEFIKEYGFEFNKIFPMQIGLVYSALNSGKMDAVLAYSTDARLKQFNLATLEDDKHFFPPYDASPVATNKVLQQHPEIDDILQKLVGKFDNETIIELNYQADIEKKEPSTVAREYLEEHNYFEDK</sequence>
<dbReference type="Gene3D" id="3.40.190.120">
    <property type="entry name" value="Osmoprotection protein (prox), domain 2"/>
    <property type="match status" value="1"/>
</dbReference>
<feature type="signal peptide" evidence="1">
    <location>
        <begin position="1"/>
        <end position="19"/>
    </location>
</feature>
<evidence type="ECO:0000256" key="1">
    <source>
        <dbReference type="SAM" id="SignalP"/>
    </source>
</evidence>
<dbReference type="InterPro" id="IPR007210">
    <property type="entry name" value="ABC_Gly_betaine_transp_sub-bd"/>
</dbReference>
<dbReference type="Gene3D" id="3.40.190.10">
    <property type="entry name" value="Periplasmic binding protein-like II"/>
    <property type="match status" value="1"/>
</dbReference>
<keyword evidence="1" id="KW-0732">Signal</keyword>
<dbReference type="Pfam" id="PF04069">
    <property type="entry name" value="OpuAC"/>
    <property type="match status" value="1"/>
</dbReference>
<evidence type="ECO:0000259" key="2">
    <source>
        <dbReference type="Pfam" id="PF04069"/>
    </source>
</evidence>